<evidence type="ECO:0000259" key="3">
    <source>
        <dbReference type="PROSITE" id="PS51747"/>
    </source>
</evidence>
<name>A0A6C0DT15_9ZZZZ</name>
<feature type="domain" description="CMP/dCMP-type deaminase" evidence="3">
    <location>
        <begin position="20"/>
        <end position="150"/>
    </location>
</feature>
<dbReference type="PROSITE" id="PS51747">
    <property type="entry name" value="CYT_DCMP_DEAMINASES_2"/>
    <property type="match status" value="1"/>
</dbReference>
<dbReference type="InterPro" id="IPR035105">
    <property type="entry name" value="Deoxycytidylate_deaminase_dom"/>
</dbReference>
<dbReference type="GO" id="GO:0004132">
    <property type="term" value="F:dCMP deaminase activity"/>
    <property type="evidence" value="ECO:0007669"/>
    <property type="project" value="InterPro"/>
</dbReference>
<dbReference type="InterPro" id="IPR016473">
    <property type="entry name" value="dCMP_deaminase"/>
</dbReference>
<organism evidence="4">
    <name type="scientific">viral metagenome</name>
    <dbReference type="NCBI Taxonomy" id="1070528"/>
    <lineage>
        <taxon>unclassified sequences</taxon>
        <taxon>metagenomes</taxon>
        <taxon>organismal metagenomes</taxon>
    </lineage>
</organism>
<dbReference type="Pfam" id="PF00383">
    <property type="entry name" value="dCMP_cyt_deam_1"/>
    <property type="match status" value="1"/>
</dbReference>
<dbReference type="CDD" id="cd01286">
    <property type="entry name" value="deoxycytidylate_deaminase"/>
    <property type="match status" value="1"/>
</dbReference>
<dbReference type="GO" id="GO:0006220">
    <property type="term" value="P:pyrimidine nucleotide metabolic process"/>
    <property type="evidence" value="ECO:0007669"/>
    <property type="project" value="InterPro"/>
</dbReference>
<dbReference type="InterPro" id="IPR016193">
    <property type="entry name" value="Cytidine_deaminase-like"/>
</dbReference>
<dbReference type="PANTHER" id="PTHR11086">
    <property type="entry name" value="DEOXYCYTIDYLATE DEAMINASE-RELATED"/>
    <property type="match status" value="1"/>
</dbReference>
<dbReference type="AlphaFoldDB" id="A0A6C0DT15"/>
<dbReference type="Gene3D" id="3.40.140.10">
    <property type="entry name" value="Cytidine Deaminase, domain 2"/>
    <property type="match status" value="1"/>
</dbReference>
<dbReference type="GO" id="GO:0008270">
    <property type="term" value="F:zinc ion binding"/>
    <property type="evidence" value="ECO:0007669"/>
    <property type="project" value="InterPro"/>
</dbReference>
<comment type="cofactor">
    <cofactor evidence="1">
        <name>Zn(2+)</name>
        <dbReference type="ChEBI" id="CHEBI:29105"/>
    </cofactor>
</comment>
<reference evidence="4" key="1">
    <citation type="journal article" date="2020" name="Nature">
        <title>Giant virus diversity and host interactions through global metagenomics.</title>
        <authorList>
            <person name="Schulz F."/>
            <person name="Roux S."/>
            <person name="Paez-Espino D."/>
            <person name="Jungbluth S."/>
            <person name="Walsh D.A."/>
            <person name="Denef V.J."/>
            <person name="McMahon K.D."/>
            <person name="Konstantinidis K.T."/>
            <person name="Eloe-Fadrosh E.A."/>
            <person name="Kyrpides N.C."/>
            <person name="Woyke T."/>
        </authorList>
    </citation>
    <scope>NUCLEOTIDE SEQUENCE</scope>
    <source>
        <strain evidence="4">GVMAG-M-3300023174-5</strain>
    </source>
</reference>
<dbReference type="GO" id="GO:0005737">
    <property type="term" value="C:cytoplasm"/>
    <property type="evidence" value="ECO:0007669"/>
    <property type="project" value="TreeGrafter"/>
</dbReference>
<evidence type="ECO:0000256" key="1">
    <source>
        <dbReference type="ARBA" id="ARBA00001947"/>
    </source>
</evidence>
<dbReference type="SUPFAM" id="SSF53927">
    <property type="entry name" value="Cytidine deaminase-like"/>
    <property type="match status" value="1"/>
</dbReference>
<dbReference type="InterPro" id="IPR015517">
    <property type="entry name" value="dCMP_deaminase-rel"/>
</dbReference>
<dbReference type="PANTHER" id="PTHR11086:SF18">
    <property type="entry name" value="DEOXYCYTIDYLATE DEAMINASE"/>
    <property type="match status" value="1"/>
</dbReference>
<proteinExistence type="predicted"/>
<accession>A0A6C0DT15</accession>
<protein>
    <recommendedName>
        <fullName evidence="3">CMP/dCMP-type deaminase domain-containing protein</fullName>
    </recommendedName>
</protein>
<keyword evidence="2" id="KW-0378">Hydrolase</keyword>
<evidence type="ECO:0000313" key="4">
    <source>
        <dbReference type="EMBL" id="QHT19672.1"/>
    </source>
</evidence>
<dbReference type="EMBL" id="MN739668">
    <property type="protein sequence ID" value="QHT19672.1"/>
    <property type="molecule type" value="Genomic_DNA"/>
</dbReference>
<sequence length="153" mass="17137">MLANHLIDFKKNNLTNKRLDWDEYFMSIAILASCRSPCERLSVGSVIVKNNRLISMGYNGYIPGAPHISRVVDSHEQSIIHSEINAITDCARRGVSLEGSKIYVTHYPCPNCFRSIAACGIKEVLYLKDYNNSEIVKELARDSNISVVQLFAG</sequence>
<dbReference type="InterPro" id="IPR002125">
    <property type="entry name" value="CMP_dCMP_dom"/>
</dbReference>
<dbReference type="PIRSF" id="PIRSF006019">
    <property type="entry name" value="dCMP_deaminase"/>
    <property type="match status" value="1"/>
</dbReference>
<evidence type="ECO:0000256" key="2">
    <source>
        <dbReference type="ARBA" id="ARBA00022801"/>
    </source>
</evidence>